<evidence type="ECO:0000313" key="6">
    <source>
        <dbReference type="EMBL" id="CAB5231453.1"/>
    </source>
</evidence>
<gene>
    <name evidence="4" type="ORF">UFOVP1131_97</name>
    <name evidence="5" type="ORF">UFOVP1245_89</name>
    <name evidence="6" type="ORF">UFOVP1582_89</name>
    <name evidence="3" type="ORF">UFOVP966_111</name>
</gene>
<dbReference type="EMBL" id="LR796919">
    <property type="protein sequence ID" value="CAB4175070.1"/>
    <property type="molecule type" value="Genomic_DNA"/>
</dbReference>
<keyword evidence="2" id="KW-1133">Transmembrane helix</keyword>
<keyword evidence="2" id="KW-0812">Transmembrane</keyword>
<name>A0A6J5PT21_9CAUD</name>
<organism evidence="3">
    <name type="scientific">uncultured Caudovirales phage</name>
    <dbReference type="NCBI Taxonomy" id="2100421"/>
    <lineage>
        <taxon>Viruses</taxon>
        <taxon>Duplodnaviria</taxon>
        <taxon>Heunggongvirae</taxon>
        <taxon>Uroviricota</taxon>
        <taxon>Caudoviricetes</taxon>
        <taxon>Peduoviridae</taxon>
        <taxon>Maltschvirus</taxon>
        <taxon>Maltschvirus maltsch</taxon>
    </lineage>
</organism>
<dbReference type="EMBL" id="LR797185">
    <property type="protein sequence ID" value="CAB4192800.1"/>
    <property type="molecule type" value="Genomic_DNA"/>
</dbReference>
<sequence>MDLTTGIIIFGAGFFLSGLIVSSGATVKINEARRQGWIEGVSDIGAIEMLHRHLHSNQETSGEEVKTVVKPQRAQGKKLN</sequence>
<dbReference type="EMBL" id="LR798428">
    <property type="protein sequence ID" value="CAB5231453.1"/>
    <property type="molecule type" value="Genomic_DNA"/>
</dbReference>
<reference evidence="3" key="1">
    <citation type="submission" date="2020-05" db="EMBL/GenBank/DDBJ databases">
        <authorList>
            <person name="Chiriac C."/>
            <person name="Salcher M."/>
            <person name="Ghai R."/>
            <person name="Kavagutti S V."/>
        </authorList>
    </citation>
    <scope>NUCLEOTIDE SEQUENCE</scope>
</reference>
<accession>A0A6J5PT21</accession>
<feature type="region of interest" description="Disordered" evidence="1">
    <location>
        <begin position="56"/>
        <end position="80"/>
    </location>
</feature>
<protein>
    <submittedName>
        <fullName evidence="3">Uncharacterized protein</fullName>
    </submittedName>
</protein>
<evidence type="ECO:0000313" key="4">
    <source>
        <dbReference type="EMBL" id="CAB4184983.1"/>
    </source>
</evidence>
<evidence type="ECO:0000313" key="5">
    <source>
        <dbReference type="EMBL" id="CAB4192800.1"/>
    </source>
</evidence>
<dbReference type="EMBL" id="LR797071">
    <property type="protein sequence ID" value="CAB4184983.1"/>
    <property type="molecule type" value="Genomic_DNA"/>
</dbReference>
<evidence type="ECO:0000313" key="3">
    <source>
        <dbReference type="EMBL" id="CAB4175070.1"/>
    </source>
</evidence>
<keyword evidence="2" id="KW-0472">Membrane</keyword>
<proteinExistence type="predicted"/>
<feature type="transmembrane region" description="Helical" evidence="2">
    <location>
        <begin position="6"/>
        <end position="27"/>
    </location>
</feature>
<evidence type="ECO:0000256" key="2">
    <source>
        <dbReference type="SAM" id="Phobius"/>
    </source>
</evidence>
<evidence type="ECO:0000256" key="1">
    <source>
        <dbReference type="SAM" id="MobiDB-lite"/>
    </source>
</evidence>